<evidence type="ECO:0000256" key="1">
    <source>
        <dbReference type="ARBA" id="ARBA00022448"/>
    </source>
</evidence>
<evidence type="ECO:0000256" key="7">
    <source>
        <dbReference type="ARBA" id="ARBA00023136"/>
    </source>
</evidence>
<dbReference type="GO" id="GO:0016887">
    <property type="term" value="F:ATP hydrolysis activity"/>
    <property type="evidence" value="ECO:0007669"/>
    <property type="project" value="InterPro"/>
</dbReference>
<proteinExistence type="predicted"/>
<keyword evidence="10" id="KW-1185">Reference proteome</keyword>
<feature type="domain" description="ABC transporter" evidence="8">
    <location>
        <begin position="2"/>
        <end position="212"/>
    </location>
</feature>
<sequence length="212" mass="23459">MLELQQLSIGRAGKALFMPLTLAISRGCCLHIQGPNGVGKTTLIKTLAGLRPIQQGSVTWLARSPADWGDDFRAQLHYLGHRDALKDQLSPLENLLQYAQMHNVILSEERALNTLVRVGLEYCIDSPVRRLSQGQKRRAALARFMAFSRPIWLMDEPLVALDVAGQHELGDWIAEHLQQGGIAVLSSHQNLPRSIADAQIVTLTPCVESAWV</sequence>
<dbReference type="Proteomes" id="UP000510822">
    <property type="component" value="Chromosome"/>
</dbReference>
<reference evidence="9 10" key="1">
    <citation type="journal article" date="2016" name="Int. J. Syst. Evol. Microbiol.">
        <title>Chitinibacter fontanus sp. nov., isolated from a spring.</title>
        <authorList>
            <person name="Sheu S.Y."/>
            <person name="Li Y.S."/>
            <person name="Young C.C."/>
            <person name="Chen W.M."/>
        </authorList>
    </citation>
    <scope>NUCLEOTIDE SEQUENCE [LARGE SCALE GENOMIC DNA]</scope>
    <source>
        <strain evidence="9 10">STM-7</strain>
    </source>
</reference>
<protein>
    <submittedName>
        <fullName evidence="9">Cytochrome c biogenesis heme-transporting ATPase CcmA</fullName>
    </submittedName>
</protein>
<evidence type="ECO:0000256" key="5">
    <source>
        <dbReference type="ARBA" id="ARBA00022840"/>
    </source>
</evidence>
<keyword evidence="5" id="KW-0067">ATP-binding</keyword>
<dbReference type="PROSITE" id="PS50893">
    <property type="entry name" value="ABC_TRANSPORTER_2"/>
    <property type="match status" value="1"/>
</dbReference>
<dbReference type="InterPro" id="IPR027417">
    <property type="entry name" value="P-loop_NTPase"/>
</dbReference>
<dbReference type="PANTHER" id="PTHR43499:SF1">
    <property type="entry name" value="ABC TRANSPORTER I FAMILY MEMBER 1"/>
    <property type="match status" value="1"/>
</dbReference>
<keyword evidence="3" id="KW-0547">Nucleotide-binding</keyword>
<organism evidence="9 10">
    <name type="scientific">Chitinibacter fontanus</name>
    <dbReference type="NCBI Taxonomy" id="1737446"/>
    <lineage>
        <taxon>Bacteria</taxon>
        <taxon>Pseudomonadati</taxon>
        <taxon>Pseudomonadota</taxon>
        <taxon>Betaproteobacteria</taxon>
        <taxon>Neisseriales</taxon>
        <taxon>Chitinibacteraceae</taxon>
        <taxon>Chitinibacter</taxon>
    </lineage>
</organism>
<keyword evidence="2" id="KW-1003">Cell membrane</keyword>
<dbReference type="InterPro" id="IPR005895">
    <property type="entry name" value="ABC_transptr_haem_export_CcmA"/>
</dbReference>
<dbReference type="InterPro" id="IPR003593">
    <property type="entry name" value="AAA+_ATPase"/>
</dbReference>
<accession>A0A7D5ZFH9</accession>
<evidence type="ECO:0000256" key="3">
    <source>
        <dbReference type="ARBA" id="ARBA00022741"/>
    </source>
</evidence>
<name>A0A7D5ZFH9_9NEIS</name>
<dbReference type="PROSITE" id="PS00211">
    <property type="entry name" value="ABC_TRANSPORTER_1"/>
    <property type="match status" value="1"/>
</dbReference>
<dbReference type="PANTHER" id="PTHR43499">
    <property type="entry name" value="ABC TRANSPORTER I FAMILY MEMBER 1"/>
    <property type="match status" value="1"/>
</dbReference>
<dbReference type="InterPro" id="IPR003439">
    <property type="entry name" value="ABC_transporter-like_ATP-bd"/>
</dbReference>
<dbReference type="SMART" id="SM00382">
    <property type="entry name" value="AAA"/>
    <property type="match status" value="1"/>
</dbReference>
<dbReference type="InterPro" id="IPR017871">
    <property type="entry name" value="ABC_transporter-like_CS"/>
</dbReference>
<dbReference type="NCBIfam" id="NF010061">
    <property type="entry name" value="PRK13538.1"/>
    <property type="match status" value="1"/>
</dbReference>
<dbReference type="SUPFAM" id="SSF52540">
    <property type="entry name" value="P-loop containing nucleoside triphosphate hydrolases"/>
    <property type="match status" value="1"/>
</dbReference>
<dbReference type="Gene3D" id="3.40.50.300">
    <property type="entry name" value="P-loop containing nucleotide triphosphate hydrolases"/>
    <property type="match status" value="1"/>
</dbReference>
<keyword evidence="7" id="KW-0472">Membrane</keyword>
<dbReference type="EMBL" id="CP058952">
    <property type="protein sequence ID" value="QLI82144.1"/>
    <property type="molecule type" value="Genomic_DNA"/>
</dbReference>
<keyword evidence="1" id="KW-0813">Transport</keyword>
<dbReference type="GO" id="GO:0022857">
    <property type="term" value="F:transmembrane transporter activity"/>
    <property type="evidence" value="ECO:0007669"/>
    <property type="project" value="InterPro"/>
</dbReference>
<keyword evidence="6" id="KW-1278">Translocase</keyword>
<gene>
    <name evidence="9" type="primary">ccmA</name>
    <name evidence="9" type="ORF">HZU75_11745</name>
</gene>
<dbReference type="GO" id="GO:0005524">
    <property type="term" value="F:ATP binding"/>
    <property type="evidence" value="ECO:0007669"/>
    <property type="project" value="UniProtKB-KW"/>
</dbReference>
<evidence type="ECO:0000256" key="2">
    <source>
        <dbReference type="ARBA" id="ARBA00022475"/>
    </source>
</evidence>
<dbReference type="GO" id="GO:0017004">
    <property type="term" value="P:cytochrome complex assembly"/>
    <property type="evidence" value="ECO:0007669"/>
    <property type="project" value="UniProtKB-KW"/>
</dbReference>
<evidence type="ECO:0000259" key="8">
    <source>
        <dbReference type="PROSITE" id="PS50893"/>
    </source>
</evidence>
<dbReference type="AlphaFoldDB" id="A0A7D5ZFH9"/>
<evidence type="ECO:0000256" key="4">
    <source>
        <dbReference type="ARBA" id="ARBA00022748"/>
    </source>
</evidence>
<keyword evidence="4" id="KW-0201">Cytochrome c-type biogenesis</keyword>
<dbReference type="Pfam" id="PF00005">
    <property type="entry name" value="ABC_tran"/>
    <property type="match status" value="1"/>
</dbReference>
<evidence type="ECO:0000313" key="10">
    <source>
        <dbReference type="Proteomes" id="UP000510822"/>
    </source>
</evidence>
<evidence type="ECO:0000313" key="9">
    <source>
        <dbReference type="EMBL" id="QLI82144.1"/>
    </source>
</evidence>
<dbReference type="KEGG" id="cfon:HZU75_11745"/>
<evidence type="ECO:0000256" key="6">
    <source>
        <dbReference type="ARBA" id="ARBA00022967"/>
    </source>
</evidence>
<dbReference type="RefSeq" id="WP_180306227.1">
    <property type="nucleotide sequence ID" value="NZ_CP058952.1"/>
</dbReference>
<dbReference type="NCBIfam" id="TIGR01189">
    <property type="entry name" value="ccmA"/>
    <property type="match status" value="1"/>
</dbReference>